<name>A0A1M6NJ63_9FIRM</name>
<dbReference type="CDD" id="cd00143">
    <property type="entry name" value="PP2Cc"/>
    <property type="match status" value="1"/>
</dbReference>
<dbReference type="NCBIfam" id="NF033484">
    <property type="entry name" value="Stp1_PP2C_phos"/>
    <property type="match status" value="1"/>
</dbReference>
<evidence type="ECO:0000313" key="3">
    <source>
        <dbReference type="Proteomes" id="UP000184386"/>
    </source>
</evidence>
<dbReference type="OrthoDB" id="9801841at2"/>
<dbReference type="Proteomes" id="UP000184386">
    <property type="component" value="Unassembled WGS sequence"/>
</dbReference>
<protein>
    <submittedName>
        <fullName evidence="2">Protein phosphatase</fullName>
    </submittedName>
</protein>
<evidence type="ECO:0000259" key="1">
    <source>
        <dbReference type="PROSITE" id="PS51746"/>
    </source>
</evidence>
<accession>A0A1M6NJ63</accession>
<dbReference type="EMBL" id="FRAC01000008">
    <property type="protein sequence ID" value="SHJ95781.1"/>
    <property type="molecule type" value="Genomic_DNA"/>
</dbReference>
<dbReference type="RefSeq" id="WP_073274118.1">
    <property type="nucleotide sequence ID" value="NZ_FRAC01000008.1"/>
</dbReference>
<proteinExistence type="predicted"/>
<dbReference type="PROSITE" id="PS51746">
    <property type="entry name" value="PPM_2"/>
    <property type="match status" value="1"/>
</dbReference>
<dbReference type="PANTHER" id="PTHR47992">
    <property type="entry name" value="PROTEIN PHOSPHATASE"/>
    <property type="match status" value="1"/>
</dbReference>
<reference evidence="2 3" key="1">
    <citation type="submission" date="2016-11" db="EMBL/GenBank/DDBJ databases">
        <authorList>
            <person name="Jaros S."/>
            <person name="Januszkiewicz K."/>
            <person name="Wedrychowicz H."/>
        </authorList>
    </citation>
    <scope>NUCLEOTIDE SEQUENCE [LARGE SCALE GENOMIC DNA]</scope>
    <source>
        <strain evidence="2 3">DSM 15929</strain>
    </source>
</reference>
<keyword evidence="3" id="KW-1185">Reference proteome</keyword>
<dbReference type="Pfam" id="PF00481">
    <property type="entry name" value="PP2C"/>
    <property type="match status" value="1"/>
</dbReference>
<evidence type="ECO:0000313" key="2">
    <source>
        <dbReference type="EMBL" id="SHJ95781.1"/>
    </source>
</evidence>
<dbReference type="Gene3D" id="3.60.40.10">
    <property type="entry name" value="PPM-type phosphatase domain"/>
    <property type="match status" value="1"/>
</dbReference>
<dbReference type="STRING" id="1121322.SAMN02745136_01326"/>
<dbReference type="InterPro" id="IPR036457">
    <property type="entry name" value="PPM-type-like_dom_sf"/>
</dbReference>
<dbReference type="InterPro" id="IPR015655">
    <property type="entry name" value="PP2C"/>
</dbReference>
<feature type="domain" description="PPM-type phosphatase" evidence="1">
    <location>
        <begin position="3"/>
        <end position="242"/>
    </location>
</feature>
<dbReference type="GO" id="GO:0004722">
    <property type="term" value="F:protein serine/threonine phosphatase activity"/>
    <property type="evidence" value="ECO:0007669"/>
    <property type="project" value="InterPro"/>
</dbReference>
<dbReference type="SMART" id="SM00331">
    <property type="entry name" value="PP2C_SIG"/>
    <property type="match status" value="1"/>
</dbReference>
<organism evidence="2 3">
    <name type="scientific">Anaerocolumna jejuensis DSM 15929</name>
    <dbReference type="NCBI Taxonomy" id="1121322"/>
    <lineage>
        <taxon>Bacteria</taxon>
        <taxon>Bacillati</taxon>
        <taxon>Bacillota</taxon>
        <taxon>Clostridia</taxon>
        <taxon>Lachnospirales</taxon>
        <taxon>Lachnospiraceae</taxon>
        <taxon>Anaerocolumna</taxon>
    </lineage>
</organism>
<sequence>MKSFSITDTGKTRLVNQDYVFATEEKIGKLENLFIVADGMGGHNAGDYASRFCVEVFTKIIKEPGTEGLPVSILSHALAVTNQELLEEARSRAELNGMGTTFVISTILNDILYVANIGDSRLYLVRNGEIKQVTEDHSLVEEMVKNGEIEREQMRFHPNKNIITRALGASETVVPDYFEVELRKDDLILMCSDGLSNMMDDKDMLEITDKFQDDLENACRKLAARANDNGGKDNISIVMIRM</sequence>
<dbReference type="SUPFAM" id="SSF81606">
    <property type="entry name" value="PP2C-like"/>
    <property type="match status" value="1"/>
</dbReference>
<dbReference type="AlphaFoldDB" id="A0A1M6NJ63"/>
<dbReference type="InterPro" id="IPR001932">
    <property type="entry name" value="PPM-type_phosphatase-like_dom"/>
</dbReference>
<gene>
    <name evidence="2" type="ORF">SAMN02745136_01326</name>
</gene>
<dbReference type="SMART" id="SM00332">
    <property type="entry name" value="PP2Cc"/>
    <property type="match status" value="1"/>
</dbReference>